<feature type="transmembrane region" description="Helical" evidence="9">
    <location>
        <begin position="211"/>
        <end position="242"/>
    </location>
</feature>
<dbReference type="InterPro" id="IPR004700">
    <property type="entry name" value="PTS_IIC_man"/>
</dbReference>
<keyword evidence="8 9" id="KW-0472">Membrane</keyword>
<keyword evidence="6 9" id="KW-0812">Transmembrane</keyword>
<keyword evidence="4 10" id="KW-0762">Sugar transport</keyword>
<evidence type="ECO:0000256" key="8">
    <source>
        <dbReference type="ARBA" id="ARBA00023136"/>
    </source>
</evidence>
<evidence type="ECO:0000313" key="10">
    <source>
        <dbReference type="EMBL" id="RGC09005.1"/>
    </source>
</evidence>
<evidence type="ECO:0000256" key="1">
    <source>
        <dbReference type="ARBA" id="ARBA00004651"/>
    </source>
</evidence>
<evidence type="ECO:0000256" key="2">
    <source>
        <dbReference type="ARBA" id="ARBA00022448"/>
    </source>
</evidence>
<keyword evidence="2" id="KW-0813">Transport</keyword>
<reference evidence="10 11" key="1">
    <citation type="submission" date="2018-08" db="EMBL/GenBank/DDBJ databases">
        <title>A genome reference for cultivated species of the human gut microbiota.</title>
        <authorList>
            <person name="Zou Y."/>
            <person name="Xue W."/>
            <person name="Luo G."/>
        </authorList>
    </citation>
    <scope>NUCLEOTIDE SEQUENCE [LARGE SCALE GENOMIC DNA]</scope>
    <source>
        <strain evidence="10 11">OF01-2LB</strain>
    </source>
</reference>
<feature type="transmembrane region" description="Helical" evidence="9">
    <location>
        <begin position="174"/>
        <end position="199"/>
    </location>
</feature>
<evidence type="ECO:0000256" key="6">
    <source>
        <dbReference type="ARBA" id="ARBA00022692"/>
    </source>
</evidence>
<evidence type="ECO:0000256" key="3">
    <source>
        <dbReference type="ARBA" id="ARBA00022475"/>
    </source>
</evidence>
<evidence type="ECO:0000256" key="7">
    <source>
        <dbReference type="ARBA" id="ARBA00022989"/>
    </source>
</evidence>
<dbReference type="GO" id="GO:0005886">
    <property type="term" value="C:plasma membrane"/>
    <property type="evidence" value="ECO:0007669"/>
    <property type="project" value="UniProtKB-SubCell"/>
</dbReference>
<dbReference type="AlphaFoldDB" id="A0A3E2VEF3"/>
<evidence type="ECO:0000313" key="11">
    <source>
        <dbReference type="Proteomes" id="UP000260025"/>
    </source>
</evidence>
<feature type="transmembrane region" description="Helical" evidence="9">
    <location>
        <begin position="136"/>
        <end position="154"/>
    </location>
</feature>
<comment type="caution">
    <text evidence="10">The sequence shown here is derived from an EMBL/GenBank/DDBJ whole genome shotgun (WGS) entry which is preliminary data.</text>
</comment>
<proteinExistence type="predicted"/>
<dbReference type="GO" id="GO:0009401">
    <property type="term" value="P:phosphoenolpyruvate-dependent sugar phosphotransferase system"/>
    <property type="evidence" value="ECO:0007669"/>
    <property type="project" value="UniProtKB-KW"/>
</dbReference>
<feature type="transmembrane region" description="Helical" evidence="9">
    <location>
        <begin position="6"/>
        <end position="26"/>
    </location>
</feature>
<evidence type="ECO:0000256" key="9">
    <source>
        <dbReference type="SAM" id="Phobius"/>
    </source>
</evidence>
<dbReference type="PANTHER" id="PTHR32502:SF8">
    <property type="entry name" value="N-ACETYLGALACTOSAMINE PERMEASE IIC COMPONENT 1"/>
    <property type="match status" value="1"/>
</dbReference>
<dbReference type="PANTHER" id="PTHR32502">
    <property type="entry name" value="N-ACETYLGALACTOSAMINE PERMEASE II COMPONENT-RELATED"/>
    <property type="match status" value="1"/>
</dbReference>
<dbReference type="Pfam" id="PF03609">
    <property type="entry name" value="EII-Sor"/>
    <property type="match status" value="1"/>
</dbReference>
<dbReference type="OrthoDB" id="1649937at2"/>
<keyword evidence="7 9" id="KW-1133">Transmembrane helix</keyword>
<organism evidence="10 11">
    <name type="scientific">Clostridium innocuum</name>
    <dbReference type="NCBI Taxonomy" id="1522"/>
    <lineage>
        <taxon>Bacteria</taxon>
        <taxon>Bacillati</taxon>
        <taxon>Bacillota</taxon>
        <taxon>Clostridia</taxon>
        <taxon>Eubacteriales</taxon>
        <taxon>Clostridiaceae</taxon>
        <taxon>Clostridium</taxon>
    </lineage>
</organism>
<evidence type="ECO:0000256" key="5">
    <source>
        <dbReference type="ARBA" id="ARBA00022683"/>
    </source>
</evidence>
<keyword evidence="5" id="KW-0598">Phosphotransferase system</keyword>
<name>A0A3E2VEF3_CLOIN</name>
<protein>
    <submittedName>
        <fullName evidence="10">PTS sugar transporter subunit IIC</fullName>
    </submittedName>
</protein>
<gene>
    <name evidence="10" type="ORF">DXA38_21450</name>
</gene>
<dbReference type="EMBL" id="QVEV01000063">
    <property type="protein sequence ID" value="RGC09005.1"/>
    <property type="molecule type" value="Genomic_DNA"/>
</dbReference>
<comment type="subcellular location">
    <subcellularLocation>
        <location evidence="1">Cell membrane</location>
        <topology evidence="1">Multi-pass membrane protein</topology>
    </subcellularLocation>
</comment>
<feature type="transmembrane region" description="Helical" evidence="9">
    <location>
        <begin position="76"/>
        <end position="109"/>
    </location>
</feature>
<dbReference type="PROSITE" id="PS51106">
    <property type="entry name" value="PTS_EIIC_TYPE_4"/>
    <property type="match status" value="1"/>
</dbReference>
<feature type="transmembrane region" description="Helical" evidence="9">
    <location>
        <begin position="33"/>
        <end position="56"/>
    </location>
</feature>
<dbReference type="RefSeq" id="WP_117444949.1">
    <property type="nucleotide sequence ID" value="NZ_JAJFEN010000082.1"/>
</dbReference>
<accession>A0A3E2VEF3</accession>
<dbReference type="Proteomes" id="UP000260025">
    <property type="component" value="Unassembled WGS sequence"/>
</dbReference>
<evidence type="ECO:0000256" key="4">
    <source>
        <dbReference type="ARBA" id="ARBA00022597"/>
    </source>
</evidence>
<keyword evidence="3" id="KW-1003">Cell membrane</keyword>
<dbReference type="InterPro" id="IPR050303">
    <property type="entry name" value="GatZ_KbaZ_carbometab"/>
</dbReference>
<sequence>MTSIAIAIFCGVYYWFAATKIGYTLSSSLRQPILIAGILGFFYGDIPTAMVIGAYIELIYLGMISPGNNMPADEALAAIIAIPIALSTGMSAEEAVILAVPLGVAGALIEQIRRTGNAKFTHNADKHAKNGNTKGIWLNATIYPLIFAFLLRFPPVFIANLVGPDAIQNLLNILPAWITTGLNVAGGILPALGFAIVIVTLGKPKLLAFFFLGYFSIIFLGINTMAAAIFGTLIAIIIVFVIGDQQKENAEG</sequence>